<evidence type="ECO:0000313" key="8">
    <source>
        <dbReference type="Proteomes" id="UP001296776"/>
    </source>
</evidence>
<dbReference type="InterPro" id="IPR007016">
    <property type="entry name" value="O-antigen_ligase-rel_domated"/>
</dbReference>
<evidence type="ECO:0000259" key="6">
    <source>
        <dbReference type="Pfam" id="PF04932"/>
    </source>
</evidence>
<dbReference type="EMBL" id="NRSJ01000002">
    <property type="protein sequence ID" value="MBK1703260.1"/>
    <property type="molecule type" value="Genomic_DNA"/>
</dbReference>
<comment type="subcellular location">
    <subcellularLocation>
        <location evidence="1">Membrane</location>
        <topology evidence="1">Multi-pass membrane protein</topology>
    </subcellularLocation>
</comment>
<evidence type="ECO:0000313" key="7">
    <source>
        <dbReference type="EMBL" id="MBK1703260.1"/>
    </source>
</evidence>
<protein>
    <recommendedName>
        <fullName evidence="6">O-antigen ligase-related domain-containing protein</fullName>
    </recommendedName>
</protein>
<feature type="transmembrane region" description="Helical" evidence="5">
    <location>
        <begin position="409"/>
        <end position="433"/>
    </location>
</feature>
<comment type="caution">
    <text evidence="7">The sequence shown here is derived from an EMBL/GenBank/DDBJ whole genome shotgun (WGS) entry which is preliminary data.</text>
</comment>
<keyword evidence="4 5" id="KW-0472">Membrane</keyword>
<dbReference type="PANTHER" id="PTHR37422:SF13">
    <property type="entry name" value="LIPOPOLYSACCHARIDE BIOSYNTHESIS PROTEIN PA4999-RELATED"/>
    <property type="match status" value="1"/>
</dbReference>
<evidence type="ECO:0000256" key="1">
    <source>
        <dbReference type="ARBA" id="ARBA00004141"/>
    </source>
</evidence>
<evidence type="ECO:0000256" key="4">
    <source>
        <dbReference type="ARBA" id="ARBA00023136"/>
    </source>
</evidence>
<reference evidence="7" key="2">
    <citation type="journal article" date="2020" name="Microorganisms">
        <title>Osmotic Adaptation and Compatible Solute Biosynthesis of Phototrophic Bacteria as Revealed from Genome Analyses.</title>
        <authorList>
            <person name="Imhoff J.F."/>
            <person name="Rahn T."/>
            <person name="Kunzel S."/>
            <person name="Keller A."/>
            <person name="Neulinger S.C."/>
        </authorList>
    </citation>
    <scope>NUCLEOTIDE SEQUENCE</scope>
    <source>
        <strain evidence="7">DSM 11080</strain>
    </source>
</reference>
<feature type="transmembrane region" description="Helical" evidence="5">
    <location>
        <begin position="474"/>
        <end position="491"/>
    </location>
</feature>
<feature type="transmembrane region" description="Helical" evidence="5">
    <location>
        <begin position="120"/>
        <end position="138"/>
    </location>
</feature>
<evidence type="ECO:0000256" key="3">
    <source>
        <dbReference type="ARBA" id="ARBA00022989"/>
    </source>
</evidence>
<feature type="domain" description="O-antigen ligase-related" evidence="6">
    <location>
        <begin position="259"/>
        <end position="422"/>
    </location>
</feature>
<dbReference type="AlphaFoldDB" id="A0AAJ0U0W8"/>
<keyword evidence="2 5" id="KW-0812">Transmembrane</keyword>
<dbReference type="PANTHER" id="PTHR37422">
    <property type="entry name" value="TEICHURONIC ACID BIOSYNTHESIS PROTEIN TUAE"/>
    <property type="match status" value="1"/>
</dbReference>
<gene>
    <name evidence="7" type="ORF">CKO40_01510</name>
</gene>
<feature type="transmembrane region" description="Helical" evidence="5">
    <location>
        <begin position="81"/>
        <end position="108"/>
    </location>
</feature>
<accession>A0AAJ0U0W8</accession>
<feature type="transmembrane region" description="Helical" evidence="5">
    <location>
        <begin position="274"/>
        <end position="291"/>
    </location>
</feature>
<dbReference type="GO" id="GO:0016020">
    <property type="term" value="C:membrane"/>
    <property type="evidence" value="ECO:0007669"/>
    <property type="project" value="UniProtKB-SubCell"/>
</dbReference>
<dbReference type="Pfam" id="PF04932">
    <property type="entry name" value="Wzy_C"/>
    <property type="match status" value="1"/>
</dbReference>
<feature type="transmembrane region" description="Helical" evidence="5">
    <location>
        <begin position="176"/>
        <end position="194"/>
    </location>
</feature>
<evidence type="ECO:0000256" key="2">
    <source>
        <dbReference type="ARBA" id="ARBA00022692"/>
    </source>
</evidence>
<reference evidence="7" key="1">
    <citation type="submission" date="2017-08" db="EMBL/GenBank/DDBJ databases">
        <authorList>
            <person name="Imhoff J.F."/>
            <person name="Rahn T."/>
            <person name="Kuenzel S."/>
            <person name="Neulinger S.C."/>
        </authorList>
    </citation>
    <scope>NUCLEOTIDE SEQUENCE</scope>
    <source>
        <strain evidence="7">DSM 11080</strain>
    </source>
</reference>
<feature type="transmembrane region" description="Helical" evidence="5">
    <location>
        <begin position="445"/>
        <end position="462"/>
    </location>
</feature>
<keyword evidence="3 5" id="KW-1133">Transmembrane helix</keyword>
<proteinExistence type="predicted"/>
<organism evidence="7 8">
    <name type="scientific">Halochromatium glycolicum</name>
    <dbReference type="NCBI Taxonomy" id="85075"/>
    <lineage>
        <taxon>Bacteria</taxon>
        <taxon>Pseudomonadati</taxon>
        <taxon>Pseudomonadota</taxon>
        <taxon>Gammaproteobacteria</taxon>
        <taxon>Chromatiales</taxon>
        <taxon>Chromatiaceae</taxon>
        <taxon>Halochromatium</taxon>
    </lineage>
</organism>
<dbReference type="Proteomes" id="UP001296776">
    <property type="component" value="Unassembled WGS sequence"/>
</dbReference>
<feature type="transmembrane region" description="Helical" evidence="5">
    <location>
        <begin position="150"/>
        <end position="169"/>
    </location>
</feature>
<name>A0AAJ0U0W8_9GAMM</name>
<evidence type="ECO:0000256" key="5">
    <source>
        <dbReference type="SAM" id="Phobius"/>
    </source>
</evidence>
<feature type="transmembrane region" description="Helical" evidence="5">
    <location>
        <begin position="214"/>
        <end position="235"/>
    </location>
</feature>
<feature type="transmembrane region" description="Helical" evidence="5">
    <location>
        <begin position="247"/>
        <end position="268"/>
    </location>
</feature>
<dbReference type="InterPro" id="IPR051533">
    <property type="entry name" value="WaaL-like"/>
</dbReference>
<sequence>MPPWARPAFRPIGLRMAISVNICASVTMASHSTGAPLRCPGPKSGASSCIRPTKRLLSLRVNTLNALLTPSWLETLRIGTLYLLALSLFLVPVGVGGGLALVWVWMAAAMIVRHPVPTHPAVWLALSFALYCLVQAGIPRLVVDDPGLRWGTAWSWAQIVVFVPVAYALRGDQRLVLRLLLTSLIGLLLGMIWRTDWALLIQSPAAFADSRPGFGFPTLAYALFAGTALLGLVILRRRCWYDSAGRLRWWALLPWTFATLVVAEGVVLSQARGSWLSLVLVTLIGVGVWWLRQRRRGGALPRAKIAAVLAALLLLIGLNSNEIVDRLNEERAVVDQLLEGELLTDEITSLTLRWHALVLGLERWQERPWFGWGPGASRPLMADSNEPGLLYPEPDGSVLKHLHNSYLELMVQLGLIGLGLWLAVAVLLLLGLYRLVQRGELSADLGWFLGLALLYLAFWSHFNFRMVNQDFRGYWSLLAGAALSFSLYRGGGSPSLR</sequence>
<keyword evidence="8" id="KW-1185">Reference proteome</keyword>